<keyword evidence="4" id="KW-1185">Reference proteome</keyword>
<keyword evidence="1" id="KW-0175">Coiled coil</keyword>
<dbReference type="Proteomes" id="UP001244011">
    <property type="component" value="Unassembled WGS sequence"/>
</dbReference>
<feature type="region of interest" description="Disordered" evidence="2">
    <location>
        <begin position="462"/>
        <end position="503"/>
    </location>
</feature>
<evidence type="ECO:0000256" key="1">
    <source>
        <dbReference type="SAM" id="Coils"/>
    </source>
</evidence>
<dbReference type="EMBL" id="MU839005">
    <property type="protein sequence ID" value="KAK1768304.1"/>
    <property type="molecule type" value="Genomic_DNA"/>
</dbReference>
<organism evidence="3 4">
    <name type="scientific">Phialemonium atrogriseum</name>
    <dbReference type="NCBI Taxonomy" id="1093897"/>
    <lineage>
        <taxon>Eukaryota</taxon>
        <taxon>Fungi</taxon>
        <taxon>Dikarya</taxon>
        <taxon>Ascomycota</taxon>
        <taxon>Pezizomycotina</taxon>
        <taxon>Sordariomycetes</taxon>
        <taxon>Sordariomycetidae</taxon>
        <taxon>Cephalothecales</taxon>
        <taxon>Cephalothecaceae</taxon>
        <taxon>Phialemonium</taxon>
    </lineage>
</organism>
<comment type="caution">
    <text evidence="3">The sequence shown here is derived from an EMBL/GenBank/DDBJ whole genome shotgun (WGS) entry which is preliminary data.</text>
</comment>
<evidence type="ECO:0000313" key="4">
    <source>
        <dbReference type="Proteomes" id="UP001244011"/>
    </source>
</evidence>
<dbReference type="RefSeq" id="XP_060284517.1">
    <property type="nucleotide sequence ID" value="XM_060423984.1"/>
</dbReference>
<evidence type="ECO:0000313" key="3">
    <source>
        <dbReference type="EMBL" id="KAK1768304.1"/>
    </source>
</evidence>
<dbReference type="GeneID" id="85307171"/>
<evidence type="ECO:0000256" key="2">
    <source>
        <dbReference type="SAM" id="MobiDB-lite"/>
    </source>
</evidence>
<protein>
    <submittedName>
        <fullName evidence="3">Uncharacterized protein</fullName>
    </submittedName>
</protein>
<reference evidence="3" key="1">
    <citation type="submission" date="2023-06" db="EMBL/GenBank/DDBJ databases">
        <title>Genome-scale phylogeny and comparative genomics of the fungal order Sordariales.</title>
        <authorList>
            <consortium name="Lawrence Berkeley National Laboratory"/>
            <person name="Hensen N."/>
            <person name="Bonometti L."/>
            <person name="Westerberg I."/>
            <person name="Brannstrom I.O."/>
            <person name="Guillou S."/>
            <person name="Cros-Aarteil S."/>
            <person name="Calhoun S."/>
            <person name="Haridas S."/>
            <person name="Kuo A."/>
            <person name="Mondo S."/>
            <person name="Pangilinan J."/>
            <person name="Riley R."/>
            <person name="Labutti K."/>
            <person name="Andreopoulos B."/>
            <person name="Lipzen A."/>
            <person name="Chen C."/>
            <person name="Yanf M."/>
            <person name="Daum C."/>
            <person name="Ng V."/>
            <person name="Clum A."/>
            <person name="Steindorff A."/>
            <person name="Ohm R."/>
            <person name="Martin F."/>
            <person name="Silar P."/>
            <person name="Natvig D."/>
            <person name="Lalanne C."/>
            <person name="Gautier V."/>
            <person name="Ament-Velasquez S.L."/>
            <person name="Kruys A."/>
            <person name="Hutchinson M.I."/>
            <person name="Powell A.J."/>
            <person name="Barry K."/>
            <person name="Miller A.N."/>
            <person name="Grigoriev I.V."/>
            <person name="Debuchy R."/>
            <person name="Gladieux P."/>
            <person name="Thoren M.H."/>
            <person name="Johannesson H."/>
        </authorList>
    </citation>
    <scope>NUCLEOTIDE SEQUENCE</scope>
    <source>
        <strain evidence="3">8032-3</strain>
    </source>
</reference>
<gene>
    <name evidence="3" type="ORF">QBC33DRAFT_370659</name>
</gene>
<name>A0AAJ0C409_9PEZI</name>
<feature type="coiled-coil region" evidence="1">
    <location>
        <begin position="178"/>
        <end position="205"/>
    </location>
</feature>
<accession>A0AAJ0C409</accession>
<proteinExistence type="predicted"/>
<sequence length="525" mass="57385">MSASNESWQDIREALNPYIRPREEAAYIRRVLALHLDSCVKDDSVRNPLALVESTRGVKLPKEARGVHEEYLKALSANISARAEHGRVLEDLDRATGARSTPAPAASDRLEEHLARIKLQKRKEKLQVLEKYLDLLCHKPVASPNFLDPEEVFMGSRALPSVPKEVVDGLAQRETTGKTDLKDLIDRLEKQVLRAKLLLKGEEQLLEDIKARSTVTPGKISESAKLRALNTTRDELINWIETELAKASGGEPNALDGNPEGSGSVAYDGAHVEGQLASIKEKYAQYLTSRKSLLQLVGQQPQPEIQPQTETQNLNSAAAVAPGPLPAPVDYLLTPYLEKLIAVAHEQKALIGQKSHLNIAIAKQLKDNCQALDHLAEESHLLPSYPMPGASKRKLGFGDALVAPESLDSSSRVKPWVFAADSAKIATLETVAEKIEEGQLALESTMKALNEIDLLLGRGPATRTSSHEAAGTNDDDIWLAEGEPPAKQGKSRKHAEKPSQASEVDDIWSILDGNLGLLRSENELS</sequence>
<dbReference type="AlphaFoldDB" id="A0AAJ0C409"/>